<evidence type="ECO:0000256" key="10">
    <source>
        <dbReference type="ARBA" id="ARBA00049080"/>
    </source>
</evidence>
<comment type="similarity">
    <text evidence="1">Belongs to the DapB family.</text>
</comment>
<evidence type="ECO:0000256" key="6">
    <source>
        <dbReference type="ARBA" id="ARBA00023027"/>
    </source>
</evidence>
<evidence type="ECO:0000256" key="1">
    <source>
        <dbReference type="ARBA" id="ARBA00006642"/>
    </source>
</evidence>
<dbReference type="EMBL" id="PXYW01000033">
    <property type="protein sequence ID" value="PSR32751.1"/>
    <property type="molecule type" value="Genomic_DNA"/>
</dbReference>
<dbReference type="Gene3D" id="3.40.50.720">
    <property type="entry name" value="NAD(P)-binding Rossmann-like Domain"/>
    <property type="match status" value="1"/>
</dbReference>
<evidence type="ECO:0000256" key="9">
    <source>
        <dbReference type="ARBA" id="ARBA00038983"/>
    </source>
</evidence>
<dbReference type="PANTHER" id="PTHR20836:SF0">
    <property type="entry name" value="4-HYDROXY-TETRAHYDRODIPICOLINATE REDUCTASE 1, CHLOROPLASTIC-RELATED"/>
    <property type="match status" value="1"/>
</dbReference>
<dbReference type="Pfam" id="PF05173">
    <property type="entry name" value="DapB_C"/>
    <property type="match status" value="1"/>
</dbReference>
<dbReference type="NCBIfam" id="TIGR00036">
    <property type="entry name" value="dapB"/>
    <property type="match status" value="1"/>
</dbReference>
<dbReference type="InterPro" id="IPR000846">
    <property type="entry name" value="DapB_N"/>
</dbReference>
<dbReference type="InterPro" id="IPR023940">
    <property type="entry name" value="DHDPR_bac"/>
</dbReference>
<evidence type="ECO:0000259" key="13">
    <source>
        <dbReference type="Pfam" id="PF01113"/>
    </source>
</evidence>
<dbReference type="GO" id="GO:0019877">
    <property type="term" value="P:diaminopimelate biosynthetic process"/>
    <property type="evidence" value="ECO:0007669"/>
    <property type="project" value="UniProtKB-KW"/>
</dbReference>
<evidence type="ECO:0000256" key="8">
    <source>
        <dbReference type="ARBA" id="ARBA00037922"/>
    </source>
</evidence>
<reference evidence="15 16" key="1">
    <citation type="journal article" date="2014" name="BMC Genomics">
        <title>Comparison of environmental and isolate Sulfobacillus genomes reveals diverse carbon, sulfur, nitrogen, and hydrogen metabolisms.</title>
        <authorList>
            <person name="Justice N.B."/>
            <person name="Norman A."/>
            <person name="Brown C.T."/>
            <person name="Singh A."/>
            <person name="Thomas B.C."/>
            <person name="Banfield J.F."/>
        </authorList>
    </citation>
    <scope>NUCLEOTIDE SEQUENCE [LARGE SCALE GENOMIC DNA]</scope>
    <source>
        <strain evidence="15">AMDSBA4</strain>
    </source>
</reference>
<dbReference type="GO" id="GO:0005829">
    <property type="term" value="C:cytosol"/>
    <property type="evidence" value="ECO:0007669"/>
    <property type="project" value="TreeGrafter"/>
</dbReference>
<dbReference type="AlphaFoldDB" id="A0A2T2XE09"/>
<keyword evidence="6" id="KW-0520">NAD</keyword>
<evidence type="ECO:0000256" key="11">
    <source>
        <dbReference type="ARBA" id="ARBA00049396"/>
    </source>
</evidence>
<accession>A0A2T2XE09</accession>
<name>A0A2T2XE09_9FIRM</name>
<comment type="caution">
    <text evidence="15">The sequence shown here is derived from an EMBL/GenBank/DDBJ whole genome shotgun (WGS) entry which is preliminary data.</text>
</comment>
<dbReference type="GO" id="GO:0008839">
    <property type="term" value="F:4-hydroxy-tetrahydrodipicolinate reductase"/>
    <property type="evidence" value="ECO:0007669"/>
    <property type="project" value="UniProtKB-UniRule"/>
</dbReference>
<dbReference type="PIRSF" id="PIRSF000161">
    <property type="entry name" value="DHPR"/>
    <property type="match status" value="1"/>
</dbReference>
<gene>
    <name evidence="15" type="primary">dapB</name>
    <name evidence="15" type="ORF">C7B46_13430</name>
</gene>
<dbReference type="InterPro" id="IPR036291">
    <property type="entry name" value="NAD(P)-bd_dom_sf"/>
</dbReference>
<keyword evidence="5" id="KW-0560">Oxidoreductase</keyword>
<keyword evidence="3" id="KW-0521">NADP</keyword>
<dbReference type="EC" id="1.17.1.8" evidence="9 12"/>
<dbReference type="InterPro" id="IPR022663">
    <property type="entry name" value="DapB_C"/>
</dbReference>
<evidence type="ECO:0000256" key="3">
    <source>
        <dbReference type="ARBA" id="ARBA00022857"/>
    </source>
</evidence>
<evidence type="ECO:0000256" key="5">
    <source>
        <dbReference type="ARBA" id="ARBA00023002"/>
    </source>
</evidence>
<dbReference type="Proteomes" id="UP000242972">
    <property type="component" value="Unassembled WGS sequence"/>
</dbReference>
<organism evidence="15 16">
    <name type="scientific">Sulfobacillus benefaciens</name>
    <dbReference type="NCBI Taxonomy" id="453960"/>
    <lineage>
        <taxon>Bacteria</taxon>
        <taxon>Bacillati</taxon>
        <taxon>Bacillota</taxon>
        <taxon>Clostridia</taxon>
        <taxon>Eubacteriales</taxon>
        <taxon>Clostridiales Family XVII. Incertae Sedis</taxon>
        <taxon>Sulfobacillus</taxon>
    </lineage>
</organism>
<evidence type="ECO:0000313" key="15">
    <source>
        <dbReference type="EMBL" id="PSR32751.1"/>
    </source>
</evidence>
<feature type="domain" description="Dihydrodipicolinate reductase N-terminal" evidence="13">
    <location>
        <begin position="3"/>
        <end position="126"/>
    </location>
</feature>
<dbReference type="Gene3D" id="3.30.360.10">
    <property type="entry name" value="Dihydrodipicolinate Reductase, domain 2"/>
    <property type="match status" value="1"/>
</dbReference>
<protein>
    <recommendedName>
        <fullName evidence="9 12">4-hydroxy-tetrahydrodipicolinate reductase</fullName>
        <ecNumber evidence="9 12">1.17.1.8</ecNumber>
    </recommendedName>
</protein>
<evidence type="ECO:0000259" key="14">
    <source>
        <dbReference type="Pfam" id="PF05173"/>
    </source>
</evidence>
<keyword evidence="4" id="KW-0220">Diaminopimelate biosynthesis</keyword>
<dbReference type="Pfam" id="PF01113">
    <property type="entry name" value="DapB_N"/>
    <property type="match status" value="1"/>
</dbReference>
<dbReference type="SUPFAM" id="SSF55347">
    <property type="entry name" value="Glyceraldehyde-3-phosphate dehydrogenase-like, C-terminal domain"/>
    <property type="match status" value="1"/>
</dbReference>
<evidence type="ECO:0000256" key="4">
    <source>
        <dbReference type="ARBA" id="ARBA00022915"/>
    </source>
</evidence>
<evidence type="ECO:0000256" key="2">
    <source>
        <dbReference type="ARBA" id="ARBA00022605"/>
    </source>
</evidence>
<comment type="pathway">
    <text evidence="8">Amino-acid biosynthesis; L-lysine biosynthesis via DAP pathway; (S)-tetrahydrodipicolinate from L-aspartate: step 4/4.</text>
</comment>
<comment type="catalytic activity">
    <reaction evidence="10">
        <text>(S)-2,3,4,5-tetrahydrodipicolinate + NADP(+) + H2O = (2S,4S)-4-hydroxy-2,3,4,5-tetrahydrodipicolinate + NADPH + H(+)</text>
        <dbReference type="Rhea" id="RHEA:35331"/>
        <dbReference type="ChEBI" id="CHEBI:15377"/>
        <dbReference type="ChEBI" id="CHEBI:15378"/>
        <dbReference type="ChEBI" id="CHEBI:16845"/>
        <dbReference type="ChEBI" id="CHEBI:57783"/>
        <dbReference type="ChEBI" id="CHEBI:58349"/>
        <dbReference type="ChEBI" id="CHEBI:67139"/>
        <dbReference type="EC" id="1.17.1.8"/>
    </reaction>
</comment>
<sequence>MAIRVAVAGATGWAGSAVVRALMASSDLRLVGAVSRKHAGSDIGSVLGVNPIGVVISSSVDEALREPTDVLVDYTHPLAVKSHTISALSQGVHVVVGTSGLNQADYEDIARVAMDKSKGVVAAGNFSLTAALAKHFSLIASQYLSSWEIIEYAGMAKVDAPSGTVQELAESMGEIRQPSPGIPVDQVIGSPATRGATIAGVQVHAVRLPSYTLGFEVIFGMPNERLSIRHDAGGDPQPYVSGTLLAIRRVTQLVGLVRGLDHLLFPQEP</sequence>
<evidence type="ECO:0000256" key="7">
    <source>
        <dbReference type="ARBA" id="ARBA00023154"/>
    </source>
</evidence>
<dbReference type="SUPFAM" id="SSF51735">
    <property type="entry name" value="NAD(P)-binding Rossmann-fold domains"/>
    <property type="match status" value="1"/>
</dbReference>
<dbReference type="PANTHER" id="PTHR20836">
    <property type="entry name" value="DIHYDRODIPICOLINATE REDUCTASE"/>
    <property type="match status" value="1"/>
</dbReference>
<proteinExistence type="inferred from homology"/>
<feature type="domain" description="Dihydrodipicolinate reductase C-terminal" evidence="14">
    <location>
        <begin position="131"/>
        <end position="261"/>
    </location>
</feature>
<evidence type="ECO:0000256" key="12">
    <source>
        <dbReference type="NCBIfam" id="TIGR00036"/>
    </source>
</evidence>
<evidence type="ECO:0000313" key="16">
    <source>
        <dbReference type="Proteomes" id="UP000242972"/>
    </source>
</evidence>
<keyword evidence="2" id="KW-0028">Amino-acid biosynthesis</keyword>
<dbReference type="GO" id="GO:0009089">
    <property type="term" value="P:lysine biosynthetic process via diaminopimelate"/>
    <property type="evidence" value="ECO:0007669"/>
    <property type="project" value="UniProtKB-UniRule"/>
</dbReference>
<comment type="catalytic activity">
    <reaction evidence="11">
        <text>(S)-2,3,4,5-tetrahydrodipicolinate + NAD(+) + H2O = (2S,4S)-4-hydroxy-2,3,4,5-tetrahydrodipicolinate + NADH + H(+)</text>
        <dbReference type="Rhea" id="RHEA:35323"/>
        <dbReference type="ChEBI" id="CHEBI:15377"/>
        <dbReference type="ChEBI" id="CHEBI:15378"/>
        <dbReference type="ChEBI" id="CHEBI:16845"/>
        <dbReference type="ChEBI" id="CHEBI:57540"/>
        <dbReference type="ChEBI" id="CHEBI:57945"/>
        <dbReference type="ChEBI" id="CHEBI:67139"/>
        <dbReference type="EC" id="1.17.1.8"/>
    </reaction>
</comment>
<dbReference type="CDD" id="cd02274">
    <property type="entry name" value="DHDPR_N"/>
    <property type="match status" value="1"/>
</dbReference>
<keyword evidence="7" id="KW-0457">Lysine biosynthesis</keyword>